<name>A0ABZ1C447_9BACT</name>
<dbReference type="RefSeq" id="WP_221031407.1">
    <property type="nucleotide sequence ID" value="NZ_CP139781.1"/>
</dbReference>
<feature type="domain" description="YdbS-like PH" evidence="2">
    <location>
        <begin position="182"/>
        <end position="272"/>
    </location>
</feature>
<evidence type="ECO:0000313" key="4">
    <source>
        <dbReference type="Proteomes" id="UP000738431"/>
    </source>
</evidence>
<keyword evidence="1" id="KW-0812">Transmembrane</keyword>
<dbReference type="EMBL" id="CP139781">
    <property type="protein sequence ID" value="WRQ86486.1"/>
    <property type="molecule type" value="Genomic_DNA"/>
</dbReference>
<organism evidence="3 4">
    <name type="scientific">Actomonas aquatica</name>
    <dbReference type="NCBI Taxonomy" id="2866162"/>
    <lineage>
        <taxon>Bacteria</taxon>
        <taxon>Pseudomonadati</taxon>
        <taxon>Verrucomicrobiota</taxon>
        <taxon>Opitutia</taxon>
        <taxon>Opitutales</taxon>
        <taxon>Opitutaceae</taxon>
        <taxon>Actomonas</taxon>
    </lineage>
</organism>
<protein>
    <submittedName>
        <fullName evidence="3">PH domain-containing protein</fullName>
    </submittedName>
</protein>
<reference evidence="3 4" key="1">
    <citation type="submission" date="2021-08" db="EMBL/GenBank/DDBJ databases">
        <authorList>
            <person name="Zhang D."/>
            <person name="Zhang A."/>
            <person name="Wang L."/>
        </authorList>
    </citation>
    <scope>NUCLEOTIDE SEQUENCE [LARGE SCALE GENOMIC DNA]</scope>
    <source>
        <strain evidence="3 4">WL0086</strain>
    </source>
</reference>
<accession>A0ABZ1C447</accession>
<dbReference type="Proteomes" id="UP000738431">
    <property type="component" value="Chromosome"/>
</dbReference>
<keyword evidence="1" id="KW-0472">Membrane</keyword>
<feature type="transmembrane region" description="Helical" evidence="1">
    <location>
        <begin position="152"/>
        <end position="173"/>
    </location>
</feature>
<keyword evidence="4" id="KW-1185">Reference proteome</keyword>
<reference evidence="3 4" key="2">
    <citation type="submission" date="2023-12" db="EMBL/GenBank/DDBJ databases">
        <title>Description of an unclassified Opitutus bacterium of Verrucomicrobiota.</title>
        <authorList>
            <person name="Zhang D.-F."/>
        </authorList>
    </citation>
    <scope>NUCLEOTIDE SEQUENCE [LARGE SCALE GENOMIC DNA]</scope>
    <source>
        <strain evidence="3 4">WL0086</strain>
    </source>
</reference>
<keyword evidence="1" id="KW-1133">Transmembrane helix</keyword>
<evidence type="ECO:0000259" key="2">
    <source>
        <dbReference type="Pfam" id="PF03703"/>
    </source>
</evidence>
<dbReference type="Pfam" id="PF03703">
    <property type="entry name" value="bPH_2"/>
    <property type="match status" value="1"/>
</dbReference>
<dbReference type="PANTHER" id="PTHR34473:SF2">
    <property type="entry name" value="UPF0699 TRANSMEMBRANE PROTEIN YDBT"/>
    <property type="match status" value="1"/>
</dbReference>
<dbReference type="InterPro" id="IPR005182">
    <property type="entry name" value="YdbS-like_PH"/>
</dbReference>
<gene>
    <name evidence="3" type="ORF">K1X11_016845</name>
</gene>
<feature type="transmembrane region" description="Helical" evidence="1">
    <location>
        <begin position="43"/>
        <end position="64"/>
    </location>
</feature>
<dbReference type="PANTHER" id="PTHR34473">
    <property type="entry name" value="UPF0699 TRANSMEMBRANE PROTEIN YDBS"/>
    <property type="match status" value="1"/>
</dbReference>
<sequence length="337" mass="37925">MMARLEALLMRILKVPHEPAPPAGAPGSLRVFRAGKNYVRLKFLGWMGTQAAAVWGILVSIYFIREVEYQMQLEQVAAEQADVIGDSLEPVLEEVEPGVYVTKQAGEELSREEVLRKLAGDEVERRDMIHRLLERFVPEGVYQLARRTPPKVLFWIKIGEAIGIVVFVVQFFWSLGSLWLEYTQRWYMVTDRSLRLRWGIMKINETTMSFANLQQVTVKQGPLQRLLRLADVEVRSAGGGGSAEEQQQWGGESMHRSVFHAVENASEIRDLILERLKRFRQAGLGEPDDHNQNEDDEPAVAVVATEHVGGDGAVDAATLVAARSVLAEVRALREALR</sequence>
<evidence type="ECO:0000256" key="1">
    <source>
        <dbReference type="SAM" id="Phobius"/>
    </source>
</evidence>
<evidence type="ECO:0000313" key="3">
    <source>
        <dbReference type="EMBL" id="WRQ86486.1"/>
    </source>
</evidence>
<proteinExistence type="predicted"/>